<gene>
    <name evidence="2" type="ORF">PSYICH_LOCUS4208</name>
</gene>
<evidence type="ECO:0000256" key="1">
    <source>
        <dbReference type="SAM" id="SignalP"/>
    </source>
</evidence>
<evidence type="ECO:0000313" key="3">
    <source>
        <dbReference type="Proteomes" id="UP001153636"/>
    </source>
</evidence>
<dbReference type="AlphaFoldDB" id="A0A9P0GAX9"/>
<sequence>MSPYYFYILAVLKFSAVFSVDTVDKRALQPSHEKSQQEKWVDAFLTKNQGDHQVDLVRLLKQITKSYLSDCTPIILFDTFTEKNDNLLLEKLLTNFPTAYVHGQITEDYQVLLKISTDKIQPSCVSYLLFMKDVMKSKDVIGVQSSNKVLVIARSSQWRVFEFLSNEESRYFVNLLVIVQSERMMTTNQEAPYILYTHKLYTDALGSSKPIVLSSFQEGNLTRKVDLFPAKLSGGFSGHRFIVSMSHQPPFVISMGRTAEGEKIFEGIEIRLVDLLSKMYNFTTDYREATEDSQVGSTEAVTRTVEKKKANIGIGGIYATPEKISRMGLTTWHSRDCASFISLASTALPR</sequence>
<dbReference type="EMBL" id="OV651826">
    <property type="protein sequence ID" value="CAH1103250.1"/>
    <property type="molecule type" value="Genomic_DNA"/>
</dbReference>
<feature type="chain" id="PRO_5040238332" evidence="1">
    <location>
        <begin position="20"/>
        <end position="350"/>
    </location>
</feature>
<organism evidence="2 3">
    <name type="scientific">Psylliodes chrysocephalus</name>
    <dbReference type="NCBI Taxonomy" id="3402493"/>
    <lineage>
        <taxon>Eukaryota</taxon>
        <taxon>Metazoa</taxon>
        <taxon>Ecdysozoa</taxon>
        <taxon>Arthropoda</taxon>
        <taxon>Hexapoda</taxon>
        <taxon>Insecta</taxon>
        <taxon>Pterygota</taxon>
        <taxon>Neoptera</taxon>
        <taxon>Endopterygota</taxon>
        <taxon>Coleoptera</taxon>
        <taxon>Polyphaga</taxon>
        <taxon>Cucujiformia</taxon>
        <taxon>Chrysomeloidea</taxon>
        <taxon>Chrysomelidae</taxon>
        <taxon>Galerucinae</taxon>
        <taxon>Alticini</taxon>
        <taxon>Psylliodes</taxon>
    </lineage>
</organism>
<feature type="signal peptide" evidence="1">
    <location>
        <begin position="1"/>
        <end position="19"/>
    </location>
</feature>
<dbReference type="Gene3D" id="3.40.190.10">
    <property type="entry name" value="Periplasmic binding protein-like II"/>
    <property type="match status" value="1"/>
</dbReference>
<name>A0A9P0GAX9_9CUCU</name>
<evidence type="ECO:0000313" key="2">
    <source>
        <dbReference type="EMBL" id="CAH1103250.1"/>
    </source>
</evidence>
<accession>A0A9P0GAX9</accession>
<protein>
    <submittedName>
        <fullName evidence="2">Uncharacterized protein</fullName>
    </submittedName>
</protein>
<dbReference type="Proteomes" id="UP001153636">
    <property type="component" value="Chromosome 14"/>
</dbReference>
<keyword evidence="3" id="KW-1185">Reference proteome</keyword>
<dbReference type="OrthoDB" id="6500454at2759"/>
<dbReference type="SUPFAM" id="SSF53850">
    <property type="entry name" value="Periplasmic binding protein-like II"/>
    <property type="match status" value="1"/>
</dbReference>
<proteinExistence type="predicted"/>
<keyword evidence="1" id="KW-0732">Signal</keyword>
<reference evidence="2" key="1">
    <citation type="submission" date="2022-01" db="EMBL/GenBank/DDBJ databases">
        <authorList>
            <person name="King R."/>
        </authorList>
    </citation>
    <scope>NUCLEOTIDE SEQUENCE</scope>
</reference>